<dbReference type="OrthoDB" id="2688393at2759"/>
<name>A0A8H7CN62_9AGAR</name>
<dbReference type="Proteomes" id="UP000620124">
    <property type="component" value="Unassembled WGS sequence"/>
</dbReference>
<evidence type="ECO:0000256" key="1">
    <source>
        <dbReference type="SAM" id="MobiDB-lite"/>
    </source>
</evidence>
<sequence length="133" mass="15473">MPILTTTIHPPGSPSPAPDPALNAGKRRHAAVEEVEDEEDERYVEDFPEDMNAGEWQEHCKTYFQKLRDEQKDAGNTPWYPFETEDEWELAKWLMTLGLSQKKTDEYLKLKVVRTWSESNYIVSPISSRSTRE</sequence>
<dbReference type="EMBL" id="JACAZI010000018">
    <property type="protein sequence ID" value="KAF7341443.1"/>
    <property type="molecule type" value="Genomic_DNA"/>
</dbReference>
<reference evidence="2" key="1">
    <citation type="submission" date="2020-05" db="EMBL/GenBank/DDBJ databases">
        <title>Mycena genomes resolve the evolution of fungal bioluminescence.</title>
        <authorList>
            <person name="Tsai I.J."/>
        </authorList>
    </citation>
    <scope>NUCLEOTIDE SEQUENCE</scope>
    <source>
        <strain evidence="2">CCC161011</strain>
    </source>
</reference>
<dbReference type="AlphaFoldDB" id="A0A8H7CN62"/>
<comment type="caution">
    <text evidence="2">The sequence shown here is derived from an EMBL/GenBank/DDBJ whole genome shotgun (WGS) entry which is preliminary data.</text>
</comment>
<evidence type="ECO:0000313" key="3">
    <source>
        <dbReference type="Proteomes" id="UP000620124"/>
    </source>
</evidence>
<evidence type="ECO:0000313" key="2">
    <source>
        <dbReference type="EMBL" id="KAF7341443.1"/>
    </source>
</evidence>
<organism evidence="2 3">
    <name type="scientific">Mycena venus</name>
    <dbReference type="NCBI Taxonomy" id="2733690"/>
    <lineage>
        <taxon>Eukaryota</taxon>
        <taxon>Fungi</taxon>
        <taxon>Dikarya</taxon>
        <taxon>Basidiomycota</taxon>
        <taxon>Agaricomycotina</taxon>
        <taxon>Agaricomycetes</taxon>
        <taxon>Agaricomycetidae</taxon>
        <taxon>Agaricales</taxon>
        <taxon>Marasmiineae</taxon>
        <taxon>Mycenaceae</taxon>
        <taxon>Mycena</taxon>
    </lineage>
</organism>
<gene>
    <name evidence="2" type="ORF">MVEN_01881500</name>
</gene>
<feature type="region of interest" description="Disordered" evidence="1">
    <location>
        <begin position="1"/>
        <end position="42"/>
    </location>
</feature>
<accession>A0A8H7CN62</accession>
<feature type="compositionally biased region" description="Acidic residues" evidence="1">
    <location>
        <begin position="33"/>
        <end position="42"/>
    </location>
</feature>
<keyword evidence="3" id="KW-1185">Reference proteome</keyword>
<proteinExistence type="predicted"/>
<protein>
    <submittedName>
        <fullName evidence="2">Uncharacterized protein</fullName>
    </submittedName>
</protein>